<feature type="compositionally biased region" description="Basic and acidic residues" evidence="1">
    <location>
        <begin position="23"/>
        <end position="38"/>
    </location>
</feature>
<keyword evidence="4" id="KW-1185">Reference proteome</keyword>
<dbReference type="Proteomes" id="UP001415857">
    <property type="component" value="Unassembled WGS sequence"/>
</dbReference>
<evidence type="ECO:0000256" key="1">
    <source>
        <dbReference type="SAM" id="MobiDB-lite"/>
    </source>
</evidence>
<protein>
    <recommendedName>
        <fullName evidence="2">INO80 complex subunit B-like conserved region domain-containing protein</fullName>
    </recommendedName>
</protein>
<comment type="caution">
    <text evidence="3">The sequence shown here is derived from an EMBL/GenBank/DDBJ whole genome shotgun (WGS) entry which is preliminary data.</text>
</comment>
<dbReference type="PANTHER" id="PTHR21561">
    <property type="entry name" value="INO80 COMPLEX SUBUNIT B"/>
    <property type="match status" value="1"/>
</dbReference>
<dbReference type="EMBL" id="JBBPBK010000001">
    <property type="protein sequence ID" value="KAK9292875.1"/>
    <property type="molecule type" value="Genomic_DNA"/>
</dbReference>
<dbReference type="GO" id="GO:0006338">
    <property type="term" value="P:chromatin remodeling"/>
    <property type="evidence" value="ECO:0007669"/>
    <property type="project" value="InterPro"/>
</dbReference>
<dbReference type="SMART" id="SM01406">
    <property type="entry name" value="PAPA-1"/>
    <property type="match status" value="1"/>
</dbReference>
<dbReference type="AlphaFoldDB" id="A0AAP0S8N5"/>
<dbReference type="Pfam" id="PF04438">
    <property type="entry name" value="zf-HIT"/>
    <property type="match status" value="1"/>
</dbReference>
<sequence length="138" mass="15590">MQVEKAARESEAEAIRKILGQDSSRKKREDKIKKRQEELATGNQLRSIEKAANAMIITSNSVRWVMGPSGTFVIFPNEMGLPSIFDPKPCSYPPPREKCARASCTNPYKYRDSKSKLPLCSLQCYKAIHEQRQPVTAC</sequence>
<dbReference type="InterPro" id="IPR029523">
    <property type="entry name" value="INO80B/Ies2"/>
</dbReference>
<reference evidence="3 4" key="1">
    <citation type="journal article" date="2024" name="Plant J.">
        <title>Genome sequences and population genomics reveal climatic adaptation and genomic divergence between two closely related sweetgum species.</title>
        <authorList>
            <person name="Xu W.Q."/>
            <person name="Ren C.Q."/>
            <person name="Zhang X.Y."/>
            <person name="Comes H.P."/>
            <person name="Liu X.H."/>
            <person name="Li Y.G."/>
            <person name="Kettle C.J."/>
            <person name="Jalonen R."/>
            <person name="Gaisberger H."/>
            <person name="Ma Y.Z."/>
            <person name="Qiu Y.X."/>
        </authorList>
    </citation>
    <scope>NUCLEOTIDE SEQUENCE [LARGE SCALE GENOMIC DNA]</scope>
    <source>
        <strain evidence="3">Hangzhou</strain>
    </source>
</reference>
<dbReference type="InterPro" id="IPR006880">
    <property type="entry name" value="INO80B_C"/>
</dbReference>
<dbReference type="Pfam" id="PF04795">
    <property type="entry name" value="PAPA-1"/>
    <property type="match status" value="1"/>
</dbReference>
<feature type="compositionally biased region" description="Basic and acidic residues" evidence="1">
    <location>
        <begin position="1"/>
        <end position="16"/>
    </location>
</feature>
<feature type="region of interest" description="Disordered" evidence="1">
    <location>
        <begin position="1"/>
        <end position="40"/>
    </location>
</feature>
<feature type="domain" description="INO80 complex subunit B-like conserved region" evidence="2">
    <location>
        <begin position="1"/>
        <end position="79"/>
    </location>
</feature>
<evidence type="ECO:0000313" key="4">
    <source>
        <dbReference type="Proteomes" id="UP001415857"/>
    </source>
</evidence>
<proteinExistence type="predicted"/>
<organism evidence="3 4">
    <name type="scientific">Liquidambar formosana</name>
    <name type="common">Formosan gum</name>
    <dbReference type="NCBI Taxonomy" id="63359"/>
    <lineage>
        <taxon>Eukaryota</taxon>
        <taxon>Viridiplantae</taxon>
        <taxon>Streptophyta</taxon>
        <taxon>Embryophyta</taxon>
        <taxon>Tracheophyta</taxon>
        <taxon>Spermatophyta</taxon>
        <taxon>Magnoliopsida</taxon>
        <taxon>eudicotyledons</taxon>
        <taxon>Gunneridae</taxon>
        <taxon>Pentapetalae</taxon>
        <taxon>Saxifragales</taxon>
        <taxon>Altingiaceae</taxon>
        <taxon>Liquidambar</taxon>
    </lineage>
</organism>
<accession>A0AAP0S8N5</accession>
<dbReference type="InterPro" id="IPR007529">
    <property type="entry name" value="Znf_HIT"/>
</dbReference>
<dbReference type="PANTHER" id="PTHR21561:SF14">
    <property type="entry name" value="HIT ZINC FINGER AND PAPA-1-LIKE DOMAIN-CONTAINING PROTEIN"/>
    <property type="match status" value="1"/>
</dbReference>
<evidence type="ECO:0000313" key="3">
    <source>
        <dbReference type="EMBL" id="KAK9292875.1"/>
    </source>
</evidence>
<evidence type="ECO:0000259" key="2">
    <source>
        <dbReference type="SMART" id="SM01406"/>
    </source>
</evidence>
<name>A0AAP0S8N5_LIQFO</name>
<gene>
    <name evidence="3" type="ORF">L1049_020856</name>
</gene>
<dbReference type="GO" id="GO:0031011">
    <property type="term" value="C:Ino80 complex"/>
    <property type="evidence" value="ECO:0007669"/>
    <property type="project" value="InterPro"/>
</dbReference>
<dbReference type="CDD" id="cd23021">
    <property type="entry name" value="zf-HIT_IN80B"/>
    <property type="match status" value="1"/>
</dbReference>